<dbReference type="Proteomes" id="UP001527099">
    <property type="component" value="Unassembled WGS sequence"/>
</dbReference>
<dbReference type="SUPFAM" id="SSF48452">
    <property type="entry name" value="TPR-like"/>
    <property type="match status" value="1"/>
</dbReference>
<evidence type="ECO:0000313" key="1">
    <source>
        <dbReference type="EMBL" id="MCY9697913.1"/>
    </source>
</evidence>
<gene>
    <name evidence="1" type="ORF">M5X19_34405</name>
</gene>
<dbReference type="InterPro" id="IPR029063">
    <property type="entry name" value="SAM-dependent_MTases_sf"/>
</dbReference>
<dbReference type="Gene3D" id="1.25.40.10">
    <property type="entry name" value="Tetratricopeptide repeat domain"/>
    <property type="match status" value="1"/>
</dbReference>
<reference evidence="1 2" key="1">
    <citation type="submission" date="2022-05" db="EMBL/GenBank/DDBJ databases">
        <title>Genome Sequencing of Bee-Associated Microbes.</title>
        <authorList>
            <person name="Dunlap C."/>
        </authorList>
    </citation>
    <scope>NUCLEOTIDE SEQUENCE [LARGE SCALE GENOMIC DNA]</scope>
    <source>
        <strain evidence="1 2">NRRL B-14421</strain>
    </source>
</reference>
<accession>A0ABT4GNY2</accession>
<organism evidence="1 2">
    <name type="scientific">Paenibacillus alginolyticus</name>
    <dbReference type="NCBI Taxonomy" id="59839"/>
    <lineage>
        <taxon>Bacteria</taxon>
        <taxon>Bacillati</taxon>
        <taxon>Bacillota</taxon>
        <taxon>Bacilli</taxon>
        <taxon>Bacillales</taxon>
        <taxon>Paenibacillaceae</taxon>
        <taxon>Paenibacillus</taxon>
    </lineage>
</organism>
<dbReference type="EMBL" id="JAMDMX010000174">
    <property type="protein sequence ID" value="MCY9697913.1"/>
    <property type="molecule type" value="Genomic_DNA"/>
</dbReference>
<dbReference type="GO" id="GO:0008168">
    <property type="term" value="F:methyltransferase activity"/>
    <property type="evidence" value="ECO:0007669"/>
    <property type="project" value="UniProtKB-KW"/>
</dbReference>
<dbReference type="InterPro" id="IPR038375">
    <property type="entry name" value="NDUFAF7_sf"/>
</dbReference>
<dbReference type="SUPFAM" id="SSF53335">
    <property type="entry name" value="S-adenosyl-L-methionine-dependent methyltransferases"/>
    <property type="match status" value="1"/>
</dbReference>
<keyword evidence="1" id="KW-0489">Methyltransferase</keyword>
<dbReference type="GO" id="GO:0032259">
    <property type="term" value="P:methylation"/>
    <property type="evidence" value="ECO:0007669"/>
    <property type="project" value="UniProtKB-KW"/>
</dbReference>
<evidence type="ECO:0000313" key="2">
    <source>
        <dbReference type="Proteomes" id="UP001527099"/>
    </source>
</evidence>
<proteinExistence type="predicted"/>
<protein>
    <submittedName>
        <fullName evidence="1">SAM-dependent methyltransferase</fullName>
    </submittedName>
</protein>
<dbReference type="Gene3D" id="3.40.50.12710">
    <property type="match status" value="1"/>
</dbReference>
<comment type="caution">
    <text evidence="1">The sequence shown here is derived from an EMBL/GenBank/DDBJ whole genome shotgun (WGS) entry which is preliminary data.</text>
</comment>
<keyword evidence="1" id="KW-0808">Transferase</keyword>
<dbReference type="InterPro" id="IPR011990">
    <property type="entry name" value="TPR-like_helical_dom_sf"/>
</dbReference>
<name>A0ABT4GNY2_9BACL</name>
<dbReference type="RefSeq" id="WP_029197229.1">
    <property type="nucleotide sequence ID" value="NZ_JAMDMW010000043.1"/>
</dbReference>
<sequence>MTHKDQKIYRFSEAPIWDLQRTYYEEQGIGAWQSEEVPQYITSNPSIAVAYAEIIFGFLQDRENLGFSLEPVTILELGAGSGRLAYHIVKELCELRDYSGITLPPFRYVMSDLAFKNITFWQQHRSLLPFVEQGVLDFAQFDAVQGTELHLTQSGDRIRRGDLQQPLLVIANYFFDSIPQELIYVDENKIYECMVSLRFPEGAAERSVSDMLKNVIPEYHYRRADEYEKESYPYRDVVGLYSQKLEDSHILFPAVGLQCLERLGMLSQAGFLLLTADKGDHRIENWEYNEPPKLIHHGSFSLTANYHAIGYVFEQKGAMSLFTSHPYNHLNIGCMLMLTNPHSYGLTRLAYRRFVERFGPDDFFSIKEWFDSHLDLMEINQLLAFWRLGGYDAQLFLQSAKRLSNLIPACDEEELSDIRQGILLMWQGYYPMELNRDLALDCAMLLYQMDMFQDALVFFERTNNEYRNDASVLYEMAICYYEVGEDASAREFALNTLELAPEHEGALALMKLFPSL</sequence>
<keyword evidence="2" id="KW-1185">Reference proteome</keyword>